<reference evidence="6" key="1">
    <citation type="submission" date="2021-08" db="EMBL/GenBank/DDBJ databases">
        <title>WGS assembly of Ceratopteris richardii.</title>
        <authorList>
            <person name="Marchant D.B."/>
            <person name="Chen G."/>
            <person name="Jenkins J."/>
            <person name="Shu S."/>
            <person name="Leebens-Mack J."/>
            <person name="Grimwood J."/>
            <person name="Schmutz J."/>
            <person name="Soltis P."/>
            <person name="Soltis D."/>
            <person name="Chen Z.-H."/>
        </authorList>
    </citation>
    <scope>NUCLEOTIDE SEQUENCE</scope>
    <source>
        <strain evidence="6">Whitten #5841</strain>
        <tissue evidence="6">Leaf</tissue>
    </source>
</reference>
<dbReference type="OrthoDB" id="445712at2759"/>
<dbReference type="GO" id="GO:0005739">
    <property type="term" value="C:mitochondrion"/>
    <property type="evidence" value="ECO:0007669"/>
    <property type="project" value="UniProtKB-ARBA"/>
</dbReference>
<comment type="similarity">
    <text evidence="1 4">Belongs to the tRNA nucleotidyltransferase/poly(A) polymerase family.</text>
</comment>
<protein>
    <recommendedName>
        <fullName evidence="5">Poly A polymerase head domain-containing protein</fullName>
    </recommendedName>
</protein>
<evidence type="ECO:0000256" key="1">
    <source>
        <dbReference type="ARBA" id="ARBA00007265"/>
    </source>
</evidence>
<dbReference type="Proteomes" id="UP000825935">
    <property type="component" value="Chromosome 14"/>
</dbReference>
<feature type="domain" description="Poly A polymerase head" evidence="5">
    <location>
        <begin position="99"/>
        <end position="236"/>
    </location>
</feature>
<gene>
    <name evidence="6" type="ORF">KP509_14G043600</name>
</gene>
<dbReference type="Pfam" id="PF01743">
    <property type="entry name" value="PolyA_pol"/>
    <property type="match status" value="1"/>
</dbReference>
<comment type="caution">
    <text evidence="6">The sequence shown here is derived from an EMBL/GenBank/DDBJ whole genome shotgun (WGS) entry which is preliminary data.</text>
</comment>
<dbReference type="PANTHER" id="PTHR13734">
    <property type="entry name" value="TRNA-NUCLEOTIDYLTRANSFERASE"/>
    <property type="match status" value="1"/>
</dbReference>
<evidence type="ECO:0000256" key="3">
    <source>
        <dbReference type="ARBA" id="ARBA00022884"/>
    </source>
</evidence>
<dbReference type="InterPro" id="IPR002646">
    <property type="entry name" value="PolA_pol_head_dom"/>
</dbReference>
<dbReference type="CDD" id="cd05398">
    <property type="entry name" value="NT_ClassII-CCAase"/>
    <property type="match status" value="1"/>
</dbReference>
<evidence type="ECO:0000313" key="6">
    <source>
        <dbReference type="EMBL" id="KAH7415439.1"/>
    </source>
</evidence>
<proteinExistence type="inferred from homology"/>
<evidence type="ECO:0000313" key="7">
    <source>
        <dbReference type="Proteomes" id="UP000825935"/>
    </source>
</evidence>
<dbReference type="Gene3D" id="3.30.460.10">
    <property type="entry name" value="Beta Polymerase, domain 2"/>
    <property type="match status" value="1"/>
</dbReference>
<dbReference type="OMA" id="ASRFNCT"/>
<name>A0A8T2T901_CERRI</name>
<dbReference type="FunFam" id="3.30.460.10:FF:000019">
    <property type="entry name" value="tRNA nucleotidyltransferase cca2"/>
    <property type="match status" value="1"/>
</dbReference>
<sequence>MVALRCQSLVGAGGRALFSLSRTRALRPSPLQTSCQCLQLHLFPRRSRFVAFCCETSVIAPVQPRKIFMENSIHISTLEEKIFDTLKAVLIHFELKTQLRVAGGWVRDKLLGKESHDIDIALEDMHGKSFCERVNEYLMSINEETKHYCVIQSNPDQSKHLETARMKVFGVEIDFVNLRAENYAEESRIPTMKFGSAKEDAYRRDLTINSLFYNINTGLIEDFTGRGLSDLRNGVIATPLPPKTTFLDDPLRVLRAIRFAARFNYKIQEELKVAAMDVDVGTALEKKVSPERVGVEIDLMMTGADPVRAIQELIDVNIFWIILRLPQELEDEITDSVKRSCLGALIAMMKVLAVFGPDKLTTDQRRLALYSALFLPFKSFKVTEKKRQVPLTHSLIKHSLKLKTHDALMVTQIHEAADEFNHIWKVLFDEENGNINNSNQGARDWELTSRSEKMIRAGFWMGNIKELWRVALVLHALLDVITCTDLGDTEVKQRAGKCLAAEAAIMELGLEDIWNVKPLLDGKKIMSALGLEKGIPGMKEWQNHVRKWQLCHMTATAEECYEWLKDEYQHKRQSPLKMEELSVHIP</sequence>
<dbReference type="GO" id="GO:0052927">
    <property type="term" value="F:CC tRNA cytidylyltransferase activity"/>
    <property type="evidence" value="ECO:0007669"/>
    <property type="project" value="TreeGrafter"/>
</dbReference>
<accession>A0A8T2T901</accession>
<dbReference type="GO" id="GO:0052929">
    <property type="term" value="F:ATP:3'-cytidine-cytidine-tRNA adenylyltransferase activity"/>
    <property type="evidence" value="ECO:0007669"/>
    <property type="project" value="TreeGrafter"/>
</dbReference>
<dbReference type="GO" id="GO:0001680">
    <property type="term" value="P:tRNA 3'-terminal CCA addition"/>
    <property type="evidence" value="ECO:0007669"/>
    <property type="project" value="TreeGrafter"/>
</dbReference>
<dbReference type="PANTHER" id="PTHR13734:SF5">
    <property type="entry name" value="CCA TRNA NUCLEOTIDYLTRANSFERASE, MITOCHONDRIAL"/>
    <property type="match status" value="1"/>
</dbReference>
<keyword evidence="2 4" id="KW-0808">Transferase</keyword>
<dbReference type="SUPFAM" id="SSF81891">
    <property type="entry name" value="Poly A polymerase C-terminal region-like"/>
    <property type="match status" value="1"/>
</dbReference>
<evidence type="ECO:0000259" key="5">
    <source>
        <dbReference type="Pfam" id="PF01743"/>
    </source>
</evidence>
<dbReference type="Gene3D" id="1.10.3090.10">
    <property type="entry name" value="cca-adding enzyme, domain 2"/>
    <property type="match status" value="1"/>
</dbReference>
<keyword evidence="7" id="KW-1185">Reference proteome</keyword>
<dbReference type="InterPro" id="IPR043519">
    <property type="entry name" value="NT_sf"/>
</dbReference>
<dbReference type="SUPFAM" id="SSF81301">
    <property type="entry name" value="Nucleotidyltransferase"/>
    <property type="match status" value="1"/>
</dbReference>
<evidence type="ECO:0000256" key="2">
    <source>
        <dbReference type="ARBA" id="ARBA00022679"/>
    </source>
</evidence>
<organism evidence="6 7">
    <name type="scientific">Ceratopteris richardii</name>
    <name type="common">Triangle waterfern</name>
    <dbReference type="NCBI Taxonomy" id="49495"/>
    <lineage>
        <taxon>Eukaryota</taxon>
        <taxon>Viridiplantae</taxon>
        <taxon>Streptophyta</taxon>
        <taxon>Embryophyta</taxon>
        <taxon>Tracheophyta</taxon>
        <taxon>Polypodiopsida</taxon>
        <taxon>Polypodiidae</taxon>
        <taxon>Polypodiales</taxon>
        <taxon>Pteridineae</taxon>
        <taxon>Pteridaceae</taxon>
        <taxon>Parkerioideae</taxon>
        <taxon>Ceratopteris</taxon>
    </lineage>
</organism>
<evidence type="ECO:0000256" key="4">
    <source>
        <dbReference type="RuleBase" id="RU003953"/>
    </source>
</evidence>
<dbReference type="AlphaFoldDB" id="A0A8T2T901"/>
<keyword evidence="3 4" id="KW-0694">RNA-binding</keyword>
<dbReference type="GO" id="GO:0003723">
    <property type="term" value="F:RNA binding"/>
    <property type="evidence" value="ECO:0007669"/>
    <property type="project" value="UniProtKB-KW"/>
</dbReference>
<dbReference type="EMBL" id="CM035419">
    <property type="protein sequence ID" value="KAH7415439.1"/>
    <property type="molecule type" value="Genomic_DNA"/>
</dbReference>